<dbReference type="InterPro" id="IPR007396">
    <property type="entry name" value="TR_PAI2-type"/>
</dbReference>
<keyword evidence="3" id="KW-1185">Reference proteome</keyword>
<dbReference type="PANTHER" id="PTHR35802">
    <property type="entry name" value="PROTEASE SYNTHASE AND SPORULATION PROTEIN PAI 2"/>
    <property type="match status" value="1"/>
</dbReference>
<dbReference type="PIRSF" id="PIRSF010372">
    <property type="entry name" value="PaiB"/>
    <property type="match status" value="1"/>
</dbReference>
<organism evidence="1">
    <name type="scientific">Bradyrhizobium septentrionale</name>
    <dbReference type="NCBI Taxonomy" id="1404411"/>
    <lineage>
        <taxon>Bacteria</taxon>
        <taxon>Pseudomonadati</taxon>
        <taxon>Pseudomonadota</taxon>
        <taxon>Alphaproteobacteria</taxon>
        <taxon>Hyphomicrobiales</taxon>
        <taxon>Nitrobacteraceae</taxon>
        <taxon>Bradyrhizobium</taxon>
    </lineage>
</organism>
<proteinExistence type="predicted"/>
<evidence type="ECO:0000313" key="3">
    <source>
        <dbReference type="Proteomes" id="UP001432046"/>
    </source>
</evidence>
<evidence type="ECO:0000313" key="2">
    <source>
        <dbReference type="EMBL" id="WXC76713.1"/>
    </source>
</evidence>
<dbReference type="SUPFAM" id="SSF50475">
    <property type="entry name" value="FMN-binding split barrel"/>
    <property type="match status" value="1"/>
</dbReference>
<dbReference type="InterPro" id="IPR012349">
    <property type="entry name" value="Split_barrel_FMN-bd"/>
</dbReference>
<sequence>MYTPPPFKPDRAASLAFAEARGFGMACAWDGGKPIASALPFYLSYAADGTPRALFHVARHNPLVKLAGEAACEVPWLLAVTGADAYVSPDWYASPDQVPTWLYQAVHLTGPVRMLSGEELAVQIDALSAKFEDRLLPKKPGTSSNWTSAKMTAARLDAMKKAIVGLEMTVEEVEGSFKLNQHKSETDYAAVAGNLAAQADAGAQQIAYLMRQARPDVFAIKTNELERSVP</sequence>
<dbReference type="Gene3D" id="2.30.110.10">
    <property type="entry name" value="Electron Transport, Fmn-binding Protein, Chain A"/>
    <property type="match status" value="1"/>
</dbReference>
<name>A0A973W0V7_9BRAD</name>
<dbReference type="AlphaFoldDB" id="A0A973W0V7"/>
<dbReference type="EMBL" id="CP147711">
    <property type="protein sequence ID" value="WXC76713.1"/>
    <property type="molecule type" value="Genomic_DNA"/>
</dbReference>
<dbReference type="EMBL" id="JAAOLE020000001">
    <property type="protein sequence ID" value="NVI45346.1"/>
    <property type="molecule type" value="Genomic_DNA"/>
</dbReference>
<accession>A0A973W0V7</accession>
<reference evidence="2" key="2">
    <citation type="journal article" date="2021" name="Int. J. Syst. Evol. Microbiol.">
        <title>Bradyrhizobium septentrionale sp. nov. (sv. septentrionale) and Bradyrhizobium quebecense sp. nov. (sv. septentrionale) associated with legumes native to Canada possess rearranged symbiosis genes and numerous insertion sequences.</title>
        <authorList>
            <person name="Bromfield E.S.P."/>
            <person name="Cloutier S."/>
        </authorList>
    </citation>
    <scope>NUCLEOTIDE SEQUENCE</scope>
    <source>
        <strain evidence="2">5S5</strain>
    </source>
</reference>
<dbReference type="Pfam" id="PF04299">
    <property type="entry name" value="FMN_bind_2"/>
    <property type="match status" value="1"/>
</dbReference>
<dbReference type="Proteomes" id="UP001432046">
    <property type="component" value="Chromosome"/>
</dbReference>
<reference evidence="1" key="1">
    <citation type="submission" date="2020-06" db="EMBL/GenBank/DDBJ databases">
        <title>Whole Genome Sequence of Bradyrhizobium sp. Strain 1S1.</title>
        <authorList>
            <person name="Bromfield E.S.P."/>
            <person name="Cloutier S."/>
        </authorList>
    </citation>
    <scope>NUCLEOTIDE SEQUENCE [LARGE SCALE GENOMIC DNA]</scope>
    <source>
        <strain evidence="1">1S1</strain>
    </source>
</reference>
<protein>
    <submittedName>
        <fullName evidence="1">FMN-binding negative transcriptional regulator</fullName>
    </submittedName>
</protein>
<gene>
    <name evidence="1" type="ORF">HAP48_020735</name>
    <name evidence="2" type="ORF">WDK88_24880</name>
</gene>
<dbReference type="PANTHER" id="PTHR35802:SF1">
    <property type="entry name" value="PROTEASE SYNTHASE AND SPORULATION PROTEIN PAI 2"/>
    <property type="match status" value="1"/>
</dbReference>
<evidence type="ECO:0000313" key="1">
    <source>
        <dbReference type="EMBL" id="NVI45346.1"/>
    </source>
</evidence>
<reference evidence="2" key="3">
    <citation type="submission" date="2024-03" db="EMBL/GenBank/DDBJ databases">
        <authorList>
            <person name="Bromfield E.S.P."/>
            <person name="Cloutier S."/>
        </authorList>
    </citation>
    <scope>NUCLEOTIDE SEQUENCE</scope>
    <source>
        <strain evidence="2">5S5</strain>
    </source>
</reference>
<dbReference type="RefSeq" id="WP_166204728.1">
    <property type="nucleotide sequence ID" value="NZ_CP088285.1"/>
</dbReference>